<name>A0AAV1JXK1_9NEOP</name>
<gene>
    <name evidence="3" type="ORF">LNINA_LOCUS12170</name>
</gene>
<proteinExistence type="predicted"/>
<evidence type="ECO:0000313" key="4">
    <source>
        <dbReference type="Proteomes" id="UP001497472"/>
    </source>
</evidence>
<evidence type="ECO:0000256" key="1">
    <source>
        <dbReference type="SAM" id="Coils"/>
    </source>
</evidence>
<evidence type="ECO:0000313" key="3">
    <source>
        <dbReference type="EMBL" id="CAK1553156.1"/>
    </source>
</evidence>
<dbReference type="Proteomes" id="UP001497472">
    <property type="component" value="Unassembled WGS sequence"/>
</dbReference>
<feature type="region of interest" description="Disordered" evidence="2">
    <location>
        <begin position="1"/>
        <end position="23"/>
    </location>
</feature>
<evidence type="ECO:0000256" key="2">
    <source>
        <dbReference type="SAM" id="MobiDB-lite"/>
    </source>
</evidence>
<dbReference type="AlphaFoldDB" id="A0AAV1JXK1"/>
<dbReference type="EMBL" id="CAVLEF010000204">
    <property type="protein sequence ID" value="CAK1553156.1"/>
    <property type="molecule type" value="Genomic_DNA"/>
</dbReference>
<sequence>MSENNSLTTPGGLNPSHGKNTVAADPHRILGADQTDDISQRPLAKCTTDKSNLQMIGDTSLELVAPCANSTPPILGEIAAQAVAPLESDSADSMVSRSSGRIMCPPPCLVSENTKGRFWRNRKRIRKDEGSSSDSLAASENRSGYCKARRMELEDRAEVDLLSFNSATGDDTGLDVQKRIVSNLEVVERVAGSSRNLKGTFVAALRKAAREIKEDAGKLADRTLTDETSALRAENERLRVQLDVLQKEMRELRALIQSGAKDAAPVQCLEDFEAKMMRQIGNMINARLEGLEPRLNPVVRLRPPLAVDRINEKKKVGGSAGPVAQAILDAPQSKMQKKKKNKKKMKALHEGVKSVVVSTTVPSGTTITPESDDVRPSNVVSDGDWVVVARKGPGQGVAPWYHEAAALADVYWKRAQFRRVGGEPTREHLSIWQEEGRETTILLWKDELANSRVGVWTIEAILPVFDDWLNRRWGTLSYRLTQGLTGHGCYGSYLYKVVRREPSPICHRCGCPEDTPQHTWLDCPAWCLQRRTMFSIIGLVQTGGNTPTLSTLVRIMLQDESRWRAVKDFCEEIFAIKESDERARELDPLASEVRRRRERPRRVLR</sequence>
<keyword evidence="4" id="KW-1185">Reference proteome</keyword>
<keyword evidence="1" id="KW-0175">Coiled coil</keyword>
<organism evidence="3 4">
    <name type="scientific">Leptosia nina</name>
    <dbReference type="NCBI Taxonomy" id="320188"/>
    <lineage>
        <taxon>Eukaryota</taxon>
        <taxon>Metazoa</taxon>
        <taxon>Ecdysozoa</taxon>
        <taxon>Arthropoda</taxon>
        <taxon>Hexapoda</taxon>
        <taxon>Insecta</taxon>
        <taxon>Pterygota</taxon>
        <taxon>Neoptera</taxon>
        <taxon>Endopterygota</taxon>
        <taxon>Lepidoptera</taxon>
        <taxon>Glossata</taxon>
        <taxon>Ditrysia</taxon>
        <taxon>Papilionoidea</taxon>
        <taxon>Pieridae</taxon>
        <taxon>Pierinae</taxon>
        <taxon>Leptosia</taxon>
    </lineage>
</organism>
<protein>
    <recommendedName>
        <fullName evidence="5">Reverse transcriptase</fullName>
    </recommendedName>
</protein>
<comment type="caution">
    <text evidence="3">The sequence shown here is derived from an EMBL/GenBank/DDBJ whole genome shotgun (WGS) entry which is preliminary data.</text>
</comment>
<evidence type="ECO:0008006" key="5">
    <source>
        <dbReference type="Google" id="ProtNLM"/>
    </source>
</evidence>
<feature type="compositionally biased region" description="Polar residues" evidence="2">
    <location>
        <begin position="1"/>
        <end position="11"/>
    </location>
</feature>
<feature type="coiled-coil region" evidence="1">
    <location>
        <begin position="228"/>
        <end position="262"/>
    </location>
</feature>
<accession>A0AAV1JXK1</accession>
<reference evidence="3 4" key="1">
    <citation type="submission" date="2023-11" db="EMBL/GenBank/DDBJ databases">
        <authorList>
            <person name="Okamura Y."/>
        </authorList>
    </citation>
    <scope>NUCLEOTIDE SEQUENCE [LARGE SCALE GENOMIC DNA]</scope>
</reference>